<feature type="signal peptide" evidence="1">
    <location>
        <begin position="1"/>
        <end position="23"/>
    </location>
</feature>
<accession>A0A5C3KDH3</accession>
<gene>
    <name evidence="2" type="ORF">FA15DRAFT_661040</name>
</gene>
<evidence type="ECO:0000256" key="1">
    <source>
        <dbReference type="SAM" id="SignalP"/>
    </source>
</evidence>
<feature type="chain" id="PRO_5023071651" evidence="1">
    <location>
        <begin position="24"/>
        <end position="123"/>
    </location>
</feature>
<organism evidence="2 3">
    <name type="scientific">Coprinopsis marcescibilis</name>
    <name type="common">Agaric fungus</name>
    <name type="synonym">Psathyrella marcescibilis</name>
    <dbReference type="NCBI Taxonomy" id="230819"/>
    <lineage>
        <taxon>Eukaryota</taxon>
        <taxon>Fungi</taxon>
        <taxon>Dikarya</taxon>
        <taxon>Basidiomycota</taxon>
        <taxon>Agaricomycotina</taxon>
        <taxon>Agaricomycetes</taxon>
        <taxon>Agaricomycetidae</taxon>
        <taxon>Agaricales</taxon>
        <taxon>Agaricineae</taxon>
        <taxon>Psathyrellaceae</taxon>
        <taxon>Coprinopsis</taxon>
    </lineage>
</organism>
<dbReference type="AlphaFoldDB" id="A0A5C3KDH3"/>
<name>A0A5C3KDH3_COPMA</name>
<proteinExistence type="predicted"/>
<keyword evidence="3" id="KW-1185">Reference proteome</keyword>
<evidence type="ECO:0000313" key="2">
    <source>
        <dbReference type="EMBL" id="TFK18014.1"/>
    </source>
</evidence>
<sequence>MRFSATAFASIALFALQSATVLAAPIQSLANDASLVSRSVVTAADADMEAREFVSFSDELDAREFDFDEYLDLRELDFDYDFEARELYEDELELRQPFINLPFFKPKFDLQAVIARIRARKRI</sequence>
<dbReference type="EMBL" id="ML210441">
    <property type="protein sequence ID" value="TFK18014.1"/>
    <property type="molecule type" value="Genomic_DNA"/>
</dbReference>
<keyword evidence="1" id="KW-0732">Signal</keyword>
<evidence type="ECO:0000313" key="3">
    <source>
        <dbReference type="Proteomes" id="UP000307440"/>
    </source>
</evidence>
<protein>
    <submittedName>
        <fullName evidence="2">Uncharacterized protein</fullName>
    </submittedName>
</protein>
<reference evidence="2 3" key="1">
    <citation type="journal article" date="2019" name="Nat. Ecol. Evol.">
        <title>Megaphylogeny resolves global patterns of mushroom evolution.</title>
        <authorList>
            <person name="Varga T."/>
            <person name="Krizsan K."/>
            <person name="Foldi C."/>
            <person name="Dima B."/>
            <person name="Sanchez-Garcia M."/>
            <person name="Sanchez-Ramirez S."/>
            <person name="Szollosi G.J."/>
            <person name="Szarkandi J.G."/>
            <person name="Papp V."/>
            <person name="Albert L."/>
            <person name="Andreopoulos W."/>
            <person name="Angelini C."/>
            <person name="Antonin V."/>
            <person name="Barry K.W."/>
            <person name="Bougher N.L."/>
            <person name="Buchanan P."/>
            <person name="Buyck B."/>
            <person name="Bense V."/>
            <person name="Catcheside P."/>
            <person name="Chovatia M."/>
            <person name="Cooper J."/>
            <person name="Damon W."/>
            <person name="Desjardin D."/>
            <person name="Finy P."/>
            <person name="Geml J."/>
            <person name="Haridas S."/>
            <person name="Hughes K."/>
            <person name="Justo A."/>
            <person name="Karasinski D."/>
            <person name="Kautmanova I."/>
            <person name="Kiss B."/>
            <person name="Kocsube S."/>
            <person name="Kotiranta H."/>
            <person name="LaButti K.M."/>
            <person name="Lechner B.E."/>
            <person name="Liimatainen K."/>
            <person name="Lipzen A."/>
            <person name="Lukacs Z."/>
            <person name="Mihaltcheva S."/>
            <person name="Morgado L.N."/>
            <person name="Niskanen T."/>
            <person name="Noordeloos M.E."/>
            <person name="Ohm R.A."/>
            <person name="Ortiz-Santana B."/>
            <person name="Ovrebo C."/>
            <person name="Racz N."/>
            <person name="Riley R."/>
            <person name="Savchenko A."/>
            <person name="Shiryaev A."/>
            <person name="Soop K."/>
            <person name="Spirin V."/>
            <person name="Szebenyi C."/>
            <person name="Tomsovsky M."/>
            <person name="Tulloss R.E."/>
            <person name="Uehling J."/>
            <person name="Grigoriev I.V."/>
            <person name="Vagvolgyi C."/>
            <person name="Papp T."/>
            <person name="Martin F.M."/>
            <person name="Miettinen O."/>
            <person name="Hibbett D.S."/>
            <person name="Nagy L.G."/>
        </authorList>
    </citation>
    <scope>NUCLEOTIDE SEQUENCE [LARGE SCALE GENOMIC DNA]</scope>
    <source>
        <strain evidence="2 3">CBS 121175</strain>
    </source>
</reference>
<dbReference type="Proteomes" id="UP000307440">
    <property type="component" value="Unassembled WGS sequence"/>
</dbReference>